<comment type="caution">
    <text evidence="2">The sequence shown here is derived from an EMBL/GenBank/DDBJ whole genome shotgun (WGS) entry which is preliminary data.</text>
</comment>
<dbReference type="Proteomes" id="UP000050360">
    <property type="component" value="Unassembled WGS sequence"/>
</dbReference>
<keyword evidence="1" id="KW-0812">Transmembrane</keyword>
<evidence type="ECO:0000313" key="2">
    <source>
        <dbReference type="EMBL" id="KPQ43178.1"/>
    </source>
</evidence>
<organism evidence="2 3">
    <name type="scientific">Candidatus Methanoperedens nitratireducens</name>
    <dbReference type="NCBI Taxonomy" id="1392998"/>
    <lineage>
        <taxon>Archaea</taxon>
        <taxon>Methanobacteriati</taxon>
        <taxon>Methanobacteriota</taxon>
        <taxon>Stenosarchaea group</taxon>
        <taxon>Methanomicrobia</taxon>
        <taxon>Methanosarcinales</taxon>
        <taxon>ANME-2 cluster</taxon>
        <taxon>Candidatus Methanoperedentaceae</taxon>
        <taxon>Candidatus Methanoperedens</taxon>
    </lineage>
</organism>
<protein>
    <submittedName>
        <fullName evidence="2">Uncharacterized protein</fullName>
    </submittedName>
</protein>
<evidence type="ECO:0000313" key="3">
    <source>
        <dbReference type="Proteomes" id="UP000050360"/>
    </source>
</evidence>
<feature type="transmembrane region" description="Helical" evidence="1">
    <location>
        <begin position="56"/>
        <end position="80"/>
    </location>
</feature>
<reference evidence="2 3" key="1">
    <citation type="submission" date="2015-09" db="EMBL/GenBank/DDBJ databases">
        <title>A metagenomics-based metabolic model of nitrate-dependent anaerobic oxidation of methane by Methanoperedens-like archaea.</title>
        <authorList>
            <person name="Arshad A."/>
            <person name="Speth D.R."/>
            <person name="De Graaf R.M."/>
            <person name="Op Den Camp H.J."/>
            <person name="Jetten M.S."/>
            <person name="Welte C.U."/>
        </authorList>
    </citation>
    <scope>NUCLEOTIDE SEQUENCE [LARGE SCALE GENOMIC DNA]</scope>
</reference>
<gene>
    <name evidence="2" type="ORF">MPEBLZ_02292</name>
</gene>
<keyword evidence="1" id="KW-0472">Membrane</keyword>
<keyword evidence="1" id="KW-1133">Transmembrane helix</keyword>
<name>A0A0N8KQV3_9EURY</name>
<feature type="transmembrane region" description="Helical" evidence="1">
    <location>
        <begin position="15"/>
        <end position="35"/>
    </location>
</feature>
<sequence>MIEIKNVLEVINEVLVLPIAIITFFLLIYIVIYLYKKDPDVIRSRIFLKYDEIKKAFILFAVFAFILILHVSLIYIPHIFSLDYSFIKDLQRIFGLILILIMITFVYIIFVTIRKSNSEIVK</sequence>
<accession>A0A0N8KQV3</accession>
<dbReference type="EMBL" id="LKCM01000173">
    <property type="protein sequence ID" value="KPQ43178.1"/>
    <property type="molecule type" value="Genomic_DNA"/>
</dbReference>
<evidence type="ECO:0000256" key="1">
    <source>
        <dbReference type="SAM" id="Phobius"/>
    </source>
</evidence>
<proteinExistence type="predicted"/>
<feature type="transmembrane region" description="Helical" evidence="1">
    <location>
        <begin position="92"/>
        <end position="113"/>
    </location>
</feature>
<dbReference type="AlphaFoldDB" id="A0A0N8KQV3"/>